<evidence type="ECO:0000259" key="2">
    <source>
        <dbReference type="Pfam" id="PF24883"/>
    </source>
</evidence>
<accession>A0ABR3EN50</accession>
<dbReference type="Pfam" id="PF24883">
    <property type="entry name" value="NPHP3_N"/>
    <property type="match status" value="1"/>
</dbReference>
<organism evidence="3 4">
    <name type="scientific">Marasmius crinis-equi</name>
    <dbReference type="NCBI Taxonomy" id="585013"/>
    <lineage>
        <taxon>Eukaryota</taxon>
        <taxon>Fungi</taxon>
        <taxon>Dikarya</taxon>
        <taxon>Basidiomycota</taxon>
        <taxon>Agaricomycotina</taxon>
        <taxon>Agaricomycetes</taxon>
        <taxon>Agaricomycetidae</taxon>
        <taxon>Agaricales</taxon>
        <taxon>Marasmiineae</taxon>
        <taxon>Marasmiaceae</taxon>
        <taxon>Marasmius</taxon>
    </lineage>
</organism>
<feature type="non-terminal residue" evidence="3">
    <location>
        <position position="752"/>
    </location>
</feature>
<dbReference type="InterPro" id="IPR056884">
    <property type="entry name" value="NPHP3-like_N"/>
</dbReference>
<gene>
    <name evidence="3" type="ORF">V5O48_017747</name>
</gene>
<sequence length="752" mass="85578">MNVQNMNAGSGGQNNYNAPEQNINYGGDQLVAVNVGRDFVRNFTTTTSNPHKSLWDAVAGVGASHKAEQQFARGECLEGTRKEALQMIHDWMKAKEQVLPICWLSGAAGVGKTAIAMTIAKYYEEDGLVSSFFLFRSDPRRNNPSALMLAIAHGITITIPSLHKLVNQRISRDPRILEARIEEQFGELVLKPSLNWGWRRRMRALLADFSLTTKEPTLVIIDGLDECNNVAIQLRILAAIADSYQRPTRSPLRFLICSRSESWIRQAFSARPLHDITQSIVLDNTFSPANDIERYLVHELEGIRENPEYTYIEFPAPWPSREDLDCLTRRSDGQFVYVVTAVKFVKIPHCNPVKQLRVIIANPPVESLTKSPYPELDNLYRVILTANPDHDMVLIILAAILLLPHEEMDDEGRTQSPEWLGLLLGLSSGEVILALRGMHSVLDIRGPTDRIRVYHTSFTDYLSDQTRSAEFCIAEQKYVLAQRWLQALSRDRIGWYSPAQLYGRLTILFFTSWIIYCISLPEPTPALLDDLRNLDLSALFFCILVLRSRMGSFRPPTWDEAFEAMVAWLLSSVNSTAGHLIKRFREQPKVFHVETEIDPADIVWNIDSSGSWTILSAVHFITGYQSDRIRISKWSLPTFHVTGCYCHDINVIPNTTSPSHPGHRLYQSACLQVLREVVGSINKRLQVGHHFLLPQHYLEYLLDSSLLLHCPFKPALFSLCGTIIKLTRTYRQPDEVSRNTRKYERKLLKWLA</sequence>
<dbReference type="EMBL" id="JBAHYK010002869">
    <property type="protein sequence ID" value="KAL0564303.1"/>
    <property type="molecule type" value="Genomic_DNA"/>
</dbReference>
<protein>
    <recommendedName>
        <fullName evidence="2">Nephrocystin 3-like N-terminal domain-containing protein</fullName>
    </recommendedName>
</protein>
<proteinExistence type="predicted"/>
<reference evidence="3 4" key="1">
    <citation type="submission" date="2024-02" db="EMBL/GenBank/DDBJ databases">
        <title>A draft genome for the cacao thread blight pathogen Marasmius crinis-equi.</title>
        <authorList>
            <person name="Cohen S.P."/>
            <person name="Baruah I.K."/>
            <person name="Amoako-Attah I."/>
            <person name="Bukari Y."/>
            <person name="Meinhardt L.W."/>
            <person name="Bailey B.A."/>
        </authorList>
    </citation>
    <scope>NUCLEOTIDE SEQUENCE [LARGE SCALE GENOMIC DNA]</scope>
    <source>
        <strain evidence="3 4">GH-76</strain>
    </source>
</reference>
<dbReference type="PANTHER" id="PTHR10039">
    <property type="entry name" value="AMELOGENIN"/>
    <property type="match status" value="1"/>
</dbReference>
<comment type="caution">
    <text evidence="3">The sequence shown here is derived from an EMBL/GenBank/DDBJ whole genome shotgun (WGS) entry which is preliminary data.</text>
</comment>
<evidence type="ECO:0000256" key="1">
    <source>
        <dbReference type="ARBA" id="ARBA00022737"/>
    </source>
</evidence>
<dbReference type="InterPro" id="IPR027417">
    <property type="entry name" value="P-loop_NTPase"/>
</dbReference>
<keyword evidence="1" id="KW-0677">Repeat</keyword>
<evidence type="ECO:0000313" key="3">
    <source>
        <dbReference type="EMBL" id="KAL0564303.1"/>
    </source>
</evidence>
<dbReference type="Gene3D" id="3.40.50.300">
    <property type="entry name" value="P-loop containing nucleotide triphosphate hydrolases"/>
    <property type="match status" value="1"/>
</dbReference>
<dbReference type="Proteomes" id="UP001465976">
    <property type="component" value="Unassembled WGS sequence"/>
</dbReference>
<dbReference type="SUPFAM" id="SSF52540">
    <property type="entry name" value="P-loop containing nucleoside triphosphate hydrolases"/>
    <property type="match status" value="1"/>
</dbReference>
<feature type="domain" description="Nephrocystin 3-like N-terminal" evidence="2">
    <location>
        <begin position="88"/>
        <end position="259"/>
    </location>
</feature>
<name>A0ABR3EN50_9AGAR</name>
<evidence type="ECO:0000313" key="4">
    <source>
        <dbReference type="Proteomes" id="UP001465976"/>
    </source>
</evidence>
<dbReference type="PANTHER" id="PTHR10039:SF14">
    <property type="entry name" value="NACHT DOMAIN-CONTAINING PROTEIN"/>
    <property type="match status" value="1"/>
</dbReference>
<keyword evidence="4" id="KW-1185">Reference proteome</keyword>